<dbReference type="InterPro" id="IPR054710">
    <property type="entry name" value="Tri101-like_N"/>
</dbReference>
<name>A0A6A5WZL4_9PLEO</name>
<dbReference type="Gene3D" id="3.30.559.10">
    <property type="entry name" value="Chloramphenicol acetyltransferase-like domain"/>
    <property type="match status" value="2"/>
</dbReference>
<evidence type="ECO:0000259" key="2">
    <source>
        <dbReference type="Pfam" id="PF22664"/>
    </source>
</evidence>
<dbReference type="Pfam" id="PF22664">
    <property type="entry name" value="TRI-like_N"/>
    <property type="match status" value="1"/>
</dbReference>
<dbReference type="OrthoDB" id="1862401at2759"/>
<protein>
    <recommendedName>
        <fullName evidence="2">Trichothecene 3-O-acetyltransferase-like N-terminal domain-containing protein</fullName>
    </recommendedName>
</protein>
<dbReference type="Proteomes" id="UP000799779">
    <property type="component" value="Unassembled WGS sequence"/>
</dbReference>
<keyword evidence="1" id="KW-0808">Transferase</keyword>
<dbReference type="EMBL" id="ML977558">
    <property type="protein sequence ID" value="KAF2006977.1"/>
    <property type="molecule type" value="Genomic_DNA"/>
</dbReference>
<dbReference type="PANTHER" id="PTHR31896">
    <property type="entry name" value="FAMILY REGULATORY PROTEIN, PUTATIVE (AFU_ORTHOLOGUE AFUA_3G14730)-RELATED"/>
    <property type="match status" value="1"/>
</dbReference>
<keyword evidence="4" id="KW-1185">Reference proteome</keyword>
<dbReference type="PANTHER" id="PTHR31896:SF64">
    <property type="entry name" value="TRICHOTHECENE 3-O-ACETYLTRANSFERASE"/>
    <property type="match status" value="1"/>
</dbReference>
<evidence type="ECO:0000313" key="3">
    <source>
        <dbReference type="EMBL" id="KAF2006977.1"/>
    </source>
</evidence>
<evidence type="ECO:0000256" key="1">
    <source>
        <dbReference type="ARBA" id="ARBA00022679"/>
    </source>
</evidence>
<dbReference type="InterPro" id="IPR023213">
    <property type="entry name" value="CAT-like_dom_sf"/>
</dbReference>
<gene>
    <name evidence="3" type="ORF">P154DRAFT_615076</name>
</gene>
<evidence type="ECO:0000313" key="4">
    <source>
        <dbReference type="Proteomes" id="UP000799779"/>
    </source>
</evidence>
<sequence>MILNEPRDILGEIPFLHKLYTQISFCYPVPSSTIYSNIISTLTAGLERLSTSFPWLAGQVVQLDNGDYRITPLEQTPRLTIKDLREDLSVPTWATLKEADFPMKMLDESVICPRSTLSDSTAKDAPVMLVQVNWLQGGMILSILAQHDTMDMTGQAHVISLLSKACRGDAFTEEEVTIGNPDRQAIIPLLDSSYTPGPELANQLILPNSAGTLTSDEPTDPISCTWSNFSFSPSSLSTLKSTATTSLSKNTPYITTDDALTAFIWQSILRARSSRLRSDSTIRFARAVDARRYLNVPDTYPGLLQNMTYHSYPLSDLLSMPLGEISAALRSAVDPKVSDIAFRTRALATYLSQPSSESKASVSMTARLNLSSDVTLSSWAKFECYGYDFEFGLGKPEAVRRPKFYPVEGLLYLLPKRGDGEIVASFCLRDEDLEKLKGDGEWCQFARYIG</sequence>
<dbReference type="InterPro" id="IPR051283">
    <property type="entry name" value="Sec_Metabolite_Acyltrans"/>
</dbReference>
<accession>A0A6A5WZL4</accession>
<feature type="domain" description="Trichothecene 3-O-acetyltransferase-like N-terminal" evidence="2">
    <location>
        <begin position="19"/>
        <end position="166"/>
    </location>
</feature>
<proteinExistence type="predicted"/>
<reference evidence="3" key="1">
    <citation type="journal article" date="2020" name="Stud. Mycol.">
        <title>101 Dothideomycetes genomes: a test case for predicting lifestyles and emergence of pathogens.</title>
        <authorList>
            <person name="Haridas S."/>
            <person name="Albert R."/>
            <person name="Binder M."/>
            <person name="Bloem J."/>
            <person name="Labutti K."/>
            <person name="Salamov A."/>
            <person name="Andreopoulos B."/>
            <person name="Baker S."/>
            <person name="Barry K."/>
            <person name="Bills G."/>
            <person name="Bluhm B."/>
            <person name="Cannon C."/>
            <person name="Castanera R."/>
            <person name="Culley D."/>
            <person name="Daum C."/>
            <person name="Ezra D."/>
            <person name="Gonzalez J."/>
            <person name="Henrissat B."/>
            <person name="Kuo A."/>
            <person name="Liang C."/>
            <person name="Lipzen A."/>
            <person name="Lutzoni F."/>
            <person name="Magnuson J."/>
            <person name="Mondo S."/>
            <person name="Nolan M."/>
            <person name="Ohm R."/>
            <person name="Pangilinan J."/>
            <person name="Park H.-J."/>
            <person name="Ramirez L."/>
            <person name="Alfaro M."/>
            <person name="Sun H."/>
            <person name="Tritt A."/>
            <person name="Yoshinaga Y."/>
            <person name="Zwiers L.-H."/>
            <person name="Turgeon B."/>
            <person name="Goodwin S."/>
            <person name="Spatafora J."/>
            <person name="Crous P."/>
            <person name="Grigoriev I."/>
        </authorList>
    </citation>
    <scope>NUCLEOTIDE SEQUENCE</scope>
    <source>
        <strain evidence="3">CBS 123094</strain>
    </source>
</reference>
<dbReference type="AlphaFoldDB" id="A0A6A5WZL4"/>
<organism evidence="3 4">
    <name type="scientific">Amniculicola lignicola CBS 123094</name>
    <dbReference type="NCBI Taxonomy" id="1392246"/>
    <lineage>
        <taxon>Eukaryota</taxon>
        <taxon>Fungi</taxon>
        <taxon>Dikarya</taxon>
        <taxon>Ascomycota</taxon>
        <taxon>Pezizomycotina</taxon>
        <taxon>Dothideomycetes</taxon>
        <taxon>Pleosporomycetidae</taxon>
        <taxon>Pleosporales</taxon>
        <taxon>Amniculicolaceae</taxon>
        <taxon>Amniculicola</taxon>
    </lineage>
</organism>
<dbReference type="GO" id="GO:0016740">
    <property type="term" value="F:transferase activity"/>
    <property type="evidence" value="ECO:0007669"/>
    <property type="project" value="UniProtKB-KW"/>
</dbReference>